<dbReference type="PANTHER" id="PTHR33297">
    <property type="entry name" value="AMASTIN-LIKE SURFACE PROTEIN-LIKE PROTEIN-RELATED"/>
    <property type="match status" value="1"/>
</dbReference>
<feature type="transmembrane region" description="Helical" evidence="1">
    <location>
        <begin position="145"/>
        <end position="173"/>
    </location>
</feature>
<proteinExistence type="predicted"/>
<feature type="transmembrane region" description="Helical" evidence="1">
    <location>
        <begin position="6"/>
        <end position="30"/>
    </location>
</feature>
<dbReference type="InterPro" id="IPR009944">
    <property type="entry name" value="Amastin"/>
</dbReference>
<feature type="transmembrane region" description="Helical" evidence="1">
    <location>
        <begin position="106"/>
        <end position="133"/>
    </location>
</feature>
<protein>
    <recommendedName>
        <fullName evidence="4">Amastin-like surface protein-like protein</fullName>
    </recommendedName>
</protein>
<gene>
    <name evidence="2" type="ORF">LSCM4_05416</name>
</gene>
<comment type="caution">
    <text evidence="2">The sequence shown here is derived from an EMBL/GenBank/DDBJ whole genome shotgun (WGS) entry which is preliminary data.</text>
</comment>
<dbReference type="GeneID" id="92361291"/>
<dbReference type="Proteomes" id="UP000674143">
    <property type="component" value="Unassembled WGS sequence"/>
</dbReference>
<evidence type="ECO:0000313" key="2">
    <source>
        <dbReference type="EMBL" id="KAG5478018.1"/>
    </source>
</evidence>
<dbReference type="Pfam" id="PF07344">
    <property type="entry name" value="Amastin"/>
    <property type="match status" value="1"/>
</dbReference>
<name>A0A836HJX7_9TRYP</name>
<dbReference type="AlphaFoldDB" id="A0A836HJX7"/>
<dbReference type="EMBL" id="JAFHLR010000024">
    <property type="protein sequence ID" value="KAG5478018.1"/>
    <property type="molecule type" value="Genomic_DNA"/>
</dbReference>
<evidence type="ECO:0008006" key="4">
    <source>
        <dbReference type="Google" id="ProtNLM"/>
    </source>
</evidence>
<evidence type="ECO:0000256" key="1">
    <source>
        <dbReference type="SAM" id="Phobius"/>
    </source>
</evidence>
<keyword evidence="1" id="KW-1133">Transmembrane helix</keyword>
<accession>A0A836HJX7</accession>
<dbReference type="KEGG" id="loi:92361291"/>
<reference evidence="3" key="1">
    <citation type="journal article" date="2021" name="Microbiol. Resour. Announc.">
        <title>LGAAP: Leishmaniinae Genome Assembly and Annotation Pipeline.</title>
        <authorList>
            <person name="Almutairi H."/>
            <person name="Urbaniak M.D."/>
            <person name="Bates M.D."/>
            <person name="Jariyapan N."/>
            <person name="Kwakye-Nuako G."/>
            <person name="Thomaz-Soccol V."/>
            <person name="Al-Salem W.S."/>
            <person name="Dillon R.J."/>
            <person name="Bates P.A."/>
            <person name="Gatherer D."/>
        </authorList>
    </citation>
    <scope>NUCLEOTIDE SEQUENCE [LARGE SCALE GENOMIC DNA]</scope>
</reference>
<sequence length="174" mass="18852">MALLSPFFGAVLFTVLQFVVLLLVVVATPISQIESTTTRVCFTLWGVKLDCRKMHYAAKGKNAFGNCSQRRNNMSGGSIFAVISIFTTFSALVFGLLMLLRVSCAVLLPLVFTSVSVLTILISWACVAGAFTIKMCGVRWSDTALEYGAGFGLMIAAMCLQIINVLVLVIISFF</sequence>
<dbReference type="RefSeq" id="XP_067062925.1">
    <property type="nucleotide sequence ID" value="XM_067207357.1"/>
</dbReference>
<dbReference type="PANTHER" id="PTHR33297:SF4">
    <property type="entry name" value="AMASTIN"/>
    <property type="match status" value="1"/>
</dbReference>
<feature type="transmembrane region" description="Helical" evidence="1">
    <location>
        <begin position="79"/>
        <end position="100"/>
    </location>
</feature>
<keyword evidence="3" id="KW-1185">Reference proteome</keyword>
<organism evidence="2 3">
    <name type="scientific">Leishmania orientalis</name>
    <dbReference type="NCBI Taxonomy" id="2249476"/>
    <lineage>
        <taxon>Eukaryota</taxon>
        <taxon>Discoba</taxon>
        <taxon>Euglenozoa</taxon>
        <taxon>Kinetoplastea</taxon>
        <taxon>Metakinetoplastina</taxon>
        <taxon>Trypanosomatida</taxon>
        <taxon>Trypanosomatidae</taxon>
        <taxon>Leishmaniinae</taxon>
        <taxon>Leishmania</taxon>
    </lineage>
</organism>
<keyword evidence="1" id="KW-0812">Transmembrane</keyword>
<keyword evidence="1" id="KW-0472">Membrane</keyword>
<reference evidence="3" key="2">
    <citation type="journal article" date="2021" name="Sci. Data">
        <title>Chromosome-scale genome sequencing, assembly and annotation of six genomes from subfamily Leishmaniinae.</title>
        <authorList>
            <person name="Almutairi H."/>
            <person name="Urbaniak M.D."/>
            <person name="Bates M.D."/>
            <person name="Jariyapan N."/>
            <person name="Kwakye-Nuako G."/>
            <person name="Thomaz Soccol V."/>
            <person name="Al-Salem W.S."/>
            <person name="Dillon R.J."/>
            <person name="Bates P.A."/>
            <person name="Gatherer D."/>
        </authorList>
    </citation>
    <scope>NUCLEOTIDE SEQUENCE [LARGE SCALE GENOMIC DNA]</scope>
</reference>
<evidence type="ECO:0000313" key="3">
    <source>
        <dbReference type="Proteomes" id="UP000674143"/>
    </source>
</evidence>